<dbReference type="InterPro" id="IPR038538">
    <property type="entry name" value="MTERF_sf"/>
</dbReference>
<dbReference type="InParanoid" id="A0A212ETW3"/>
<accession>A0A212ETW3</accession>
<name>A0A212ETW3_DANPL</name>
<dbReference type="EMBL" id="AGBW02012530">
    <property type="protein sequence ID" value="OWR44919.1"/>
    <property type="molecule type" value="Genomic_DNA"/>
</dbReference>
<dbReference type="Pfam" id="PF02536">
    <property type="entry name" value="mTERF"/>
    <property type="match status" value="1"/>
</dbReference>
<dbReference type="Gene3D" id="1.25.70.10">
    <property type="entry name" value="Transcription termination factor 3, mitochondrial"/>
    <property type="match status" value="1"/>
</dbReference>
<dbReference type="STRING" id="278856.A0A212ETW3"/>
<dbReference type="eggNOG" id="KOG1267">
    <property type="taxonomic scope" value="Eukaryota"/>
</dbReference>
<keyword evidence="4" id="KW-1185">Reference proteome</keyword>
<dbReference type="GO" id="GO:0003676">
    <property type="term" value="F:nucleic acid binding"/>
    <property type="evidence" value="ECO:0007669"/>
    <property type="project" value="InterPro"/>
</dbReference>
<dbReference type="InterPro" id="IPR003690">
    <property type="entry name" value="MTERF"/>
</dbReference>
<protein>
    <submittedName>
        <fullName evidence="3">Uncharacterized protein</fullName>
    </submittedName>
</protein>
<gene>
    <name evidence="3" type="ORF">KGM_214169</name>
</gene>
<dbReference type="SMART" id="SM00733">
    <property type="entry name" value="Mterf"/>
    <property type="match status" value="3"/>
</dbReference>
<sequence>MYSTLRIDKRLGFFQQKFSLSGNEVRELATMAPKIITYNLHHINTNNFVVKEELGFSDEEIKQLILCKPKIWMINQKALVQRFQYIHNEMQIPHNTILQQPGILLCRNFIIKQRHSFLKSLGRAQYDPTKENYVPILALFKGTDLEFCKDYAKCTIDVYNTFLKTL</sequence>
<dbReference type="AlphaFoldDB" id="A0A212ETW3"/>
<comment type="caution">
    <text evidence="3">The sequence shown here is derived from an EMBL/GenBank/DDBJ whole genome shotgun (WGS) entry which is preliminary data.</text>
</comment>
<organism evidence="3 4">
    <name type="scientific">Danaus plexippus plexippus</name>
    <dbReference type="NCBI Taxonomy" id="278856"/>
    <lineage>
        <taxon>Eukaryota</taxon>
        <taxon>Metazoa</taxon>
        <taxon>Ecdysozoa</taxon>
        <taxon>Arthropoda</taxon>
        <taxon>Hexapoda</taxon>
        <taxon>Insecta</taxon>
        <taxon>Pterygota</taxon>
        <taxon>Neoptera</taxon>
        <taxon>Endopterygota</taxon>
        <taxon>Lepidoptera</taxon>
        <taxon>Glossata</taxon>
        <taxon>Ditrysia</taxon>
        <taxon>Papilionoidea</taxon>
        <taxon>Nymphalidae</taxon>
        <taxon>Danainae</taxon>
        <taxon>Danaini</taxon>
        <taxon>Danaina</taxon>
        <taxon>Danaus</taxon>
        <taxon>Danaus</taxon>
    </lineage>
</organism>
<evidence type="ECO:0000313" key="4">
    <source>
        <dbReference type="Proteomes" id="UP000007151"/>
    </source>
</evidence>
<comment type="similarity">
    <text evidence="1">Belongs to the mTERF family.</text>
</comment>
<dbReference type="Proteomes" id="UP000007151">
    <property type="component" value="Unassembled WGS sequence"/>
</dbReference>
<evidence type="ECO:0000256" key="2">
    <source>
        <dbReference type="ARBA" id="ARBA00022946"/>
    </source>
</evidence>
<dbReference type="KEGG" id="dpl:KGM_214169"/>
<reference evidence="3 4" key="1">
    <citation type="journal article" date="2011" name="Cell">
        <title>The monarch butterfly genome yields insights into long-distance migration.</title>
        <authorList>
            <person name="Zhan S."/>
            <person name="Merlin C."/>
            <person name="Boore J.L."/>
            <person name="Reppert S.M."/>
        </authorList>
    </citation>
    <scope>NUCLEOTIDE SEQUENCE [LARGE SCALE GENOMIC DNA]</scope>
    <source>
        <strain evidence="3">F-2</strain>
    </source>
</reference>
<evidence type="ECO:0000256" key="1">
    <source>
        <dbReference type="ARBA" id="ARBA00007692"/>
    </source>
</evidence>
<evidence type="ECO:0000313" key="3">
    <source>
        <dbReference type="EMBL" id="OWR44919.1"/>
    </source>
</evidence>
<keyword evidence="2" id="KW-0809">Transit peptide</keyword>
<proteinExistence type="inferred from homology"/>